<reference evidence="1 2" key="1">
    <citation type="submission" date="2014-07" db="EMBL/GenBank/DDBJ databases">
        <title>Comparative analysis of Nitrosococcus oceani genome inventories of strains from Pacific and Atlantic gyres.</title>
        <authorList>
            <person name="Lim C.K."/>
            <person name="Wang L."/>
            <person name="Sayavedra-Soto L.A."/>
            <person name="Klotz M.G."/>
        </authorList>
    </citation>
    <scope>NUCLEOTIDE SEQUENCE [LARGE SCALE GENOMIC DNA]</scope>
    <source>
        <strain evidence="1 2">C-27</strain>
    </source>
</reference>
<gene>
    <name evidence="1" type="ORF">IB75_08580</name>
</gene>
<dbReference type="PANTHER" id="PTHR37530">
    <property type="entry name" value="OUTER MEMBRANE PROTEIN SLP"/>
    <property type="match status" value="1"/>
</dbReference>
<proteinExistence type="predicted"/>
<dbReference type="OrthoDB" id="5295757at2"/>
<dbReference type="AlphaFoldDB" id="A0A0E2Z1A9"/>
<sequence>MQESCCPIYRIALTVIFLVLGGCASQFPPLIQQPSSGNPSLSAVQEDISYYQGSYVRWGGTIAGIENKKEHTILEIIARPLESDGRPREINIDLGRFLARVENFLDPEIYRPGRDITVYGSIEKPLKRGEDKPLLPLIQVKRYHLWKPRNYPPAYYPYPYWKPRGYY</sequence>
<dbReference type="PANTHER" id="PTHR37530:SF1">
    <property type="entry name" value="OUTER MEMBRANE PROTEIN SLP"/>
    <property type="match status" value="1"/>
</dbReference>
<organism evidence="1 2">
    <name type="scientific">Nitrosococcus oceani C-27</name>
    <dbReference type="NCBI Taxonomy" id="314279"/>
    <lineage>
        <taxon>Bacteria</taxon>
        <taxon>Pseudomonadati</taxon>
        <taxon>Pseudomonadota</taxon>
        <taxon>Gammaproteobacteria</taxon>
        <taxon>Chromatiales</taxon>
        <taxon>Chromatiaceae</taxon>
        <taxon>Nitrosococcus</taxon>
    </lineage>
</organism>
<dbReference type="HOGENOM" id="CLU_100924_1_0_6"/>
<evidence type="ECO:0000313" key="2">
    <source>
        <dbReference type="Proteomes" id="UP000028839"/>
    </source>
</evidence>
<dbReference type="Pfam" id="PF03843">
    <property type="entry name" value="Slp"/>
    <property type="match status" value="1"/>
</dbReference>
<evidence type="ECO:0000313" key="1">
    <source>
        <dbReference type="EMBL" id="KFI19423.1"/>
    </source>
</evidence>
<protein>
    <submittedName>
        <fullName evidence="1">Membrane protein</fullName>
    </submittedName>
</protein>
<name>A0A0E2Z1A9_9GAMM</name>
<dbReference type="PIRSF" id="PIRSF004982">
    <property type="entry name" value="SlP"/>
    <property type="match status" value="1"/>
</dbReference>
<comment type="caution">
    <text evidence="1">The sequence shown here is derived from an EMBL/GenBank/DDBJ whole genome shotgun (WGS) entry which is preliminary data.</text>
</comment>
<dbReference type="Proteomes" id="UP000028839">
    <property type="component" value="Unassembled WGS sequence"/>
</dbReference>
<dbReference type="EMBL" id="JPGN01000053">
    <property type="protein sequence ID" value="KFI19423.1"/>
    <property type="molecule type" value="Genomic_DNA"/>
</dbReference>
<accession>A0A0E2Z1A9</accession>
<dbReference type="GO" id="GO:0019867">
    <property type="term" value="C:outer membrane"/>
    <property type="evidence" value="ECO:0007669"/>
    <property type="project" value="InterPro"/>
</dbReference>
<dbReference type="InterPro" id="IPR004658">
    <property type="entry name" value="OMP_Slp"/>
</dbReference>